<sequence>MDPPSPKPFDVFEEAATAVCDADDPNDDNNKKPKGGTVWVQVLLGSRKIGQPSEFATPRNVDALKKLVKQEYVELESISAPCCQVYHSSVTAGGCAVPLAANSELPLMAIYDDPIKIVAPAEQPPPKAAKSASMQQLVPAAVPTAATGKRKGKANTLSIEEYKAAMAASANAAPGAGASIAAYVPATPQRLRKKQRQASTCGEEHDTMALRVGKRRRCVICMRKTGYECSHEDCQTRIKIAANIGQLFGVPLCSSGSAPRVDTSKYGAYNDKTCLELHAERYNEEHFTATAVVVQEDVKEEV</sequence>
<evidence type="ECO:0000313" key="2">
    <source>
        <dbReference type="Proteomes" id="UP001153069"/>
    </source>
</evidence>
<reference evidence="1" key="1">
    <citation type="submission" date="2020-06" db="EMBL/GenBank/DDBJ databases">
        <authorList>
            <consortium name="Plant Systems Biology data submission"/>
        </authorList>
    </citation>
    <scope>NUCLEOTIDE SEQUENCE</scope>
    <source>
        <strain evidence="1">D6</strain>
    </source>
</reference>
<dbReference type="Proteomes" id="UP001153069">
    <property type="component" value="Unassembled WGS sequence"/>
</dbReference>
<evidence type="ECO:0000313" key="1">
    <source>
        <dbReference type="EMBL" id="CAB9515663.1"/>
    </source>
</evidence>
<organism evidence="1 2">
    <name type="scientific">Seminavis robusta</name>
    <dbReference type="NCBI Taxonomy" id="568900"/>
    <lineage>
        <taxon>Eukaryota</taxon>
        <taxon>Sar</taxon>
        <taxon>Stramenopiles</taxon>
        <taxon>Ochrophyta</taxon>
        <taxon>Bacillariophyta</taxon>
        <taxon>Bacillariophyceae</taxon>
        <taxon>Bacillariophycidae</taxon>
        <taxon>Naviculales</taxon>
        <taxon>Naviculaceae</taxon>
        <taxon>Seminavis</taxon>
    </lineage>
</organism>
<dbReference type="EMBL" id="CAICTM010000729">
    <property type="protein sequence ID" value="CAB9515663.1"/>
    <property type="molecule type" value="Genomic_DNA"/>
</dbReference>
<accession>A0A9N8HHT5</accession>
<proteinExistence type="predicted"/>
<protein>
    <submittedName>
        <fullName evidence="1">Uncharacterized protein</fullName>
    </submittedName>
</protein>
<name>A0A9N8HHT5_9STRA</name>
<keyword evidence="2" id="KW-1185">Reference proteome</keyword>
<dbReference type="AlphaFoldDB" id="A0A9N8HHT5"/>
<gene>
    <name evidence="1" type="ORF">SEMRO_730_G194100.1</name>
</gene>
<comment type="caution">
    <text evidence="1">The sequence shown here is derived from an EMBL/GenBank/DDBJ whole genome shotgun (WGS) entry which is preliminary data.</text>
</comment>